<evidence type="ECO:0000259" key="1">
    <source>
        <dbReference type="SMART" id="SM00860"/>
    </source>
</evidence>
<evidence type="ECO:0000313" key="3">
    <source>
        <dbReference type="Proteomes" id="UP000651208"/>
    </source>
</evidence>
<dbReference type="Proteomes" id="UP000651208">
    <property type="component" value="Unassembled WGS sequence"/>
</dbReference>
<dbReference type="SMART" id="SM00860">
    <property type="entry name" value="SMI1_KNR4"/>
    <property type="match status" value="1"/>
</dbReference>
<dbReference type="InterPro" id="IPR037883">
    <property type="entry name" value="Knr4/Smi1-like_sf"/>
</dbReference>
<dbReference type="Pfam" id="PF09346">
    <property type="entry name" value="SMI1_KNR4"/>
    <property type="match status" value="1"/>
</dbReference>
<reference evidence="2 3" key="1">
    <citation type="submission" date="2020-06" db="EMBL/GenBank/DDBJ databases">
        <title>Frischella cerana isolated from Apis cerana gut homogenate.</title>
        <authorList>
            <person name="Wolter L.A."/>
            <person name="Suenami S."/>
            <person name="Miyazaki R."/>
        </authorList>
    </citation>
    <scope>NUCLEOTIDE SEQUENCE [LARGE SCALE GENOMIC DNA]</scope>
    <source>
        <strain evidence="2 3">Ac13</strain>
    </source>
</reference>
<feature type="domain" description="Knr4/Smi1-like" evidence="1">
    <location>
        <begin position="10"/>
        <end position="128"/>
    </location>
</feature>
<comment type="caution">
    <text evidence="2">The sequence shown here is derived from an EMBL/GenBank/DDBJ whole genome shotgun (WGS) entry which is preliminary data.</text>
</comment>
<accession>A0ABR7QXD5</accession>
<keyword evidence="3" id="KW-1185">Reference proteome</keyword>
<dbReference type="InterPro" id="IPR018958">
    <property type="entry name" value="Knr4/Smi1-like_dom"/>
</dbReference>
<name>A0ABR7QXD5_9GAMM</name>
<sequence length="155" mass="17973">MQKFINTGIKLTESDIMDVSKSMNLIFPKDLVELYILYNGGEIEGEKYFYIDENNDVDICVKLFLPMKYKQSENDILLEELYQSLAVKKKLIPLSYIPFAIDDGGYPYCINTNDGKIYIGYLEDYYVSPESTIRFISDSLIKFINGMKTENEAYN</sequence>
<organism evidence="2 3">
    <name type="scientific">Frischella japonica</name>
    <dbReference type="NCBI Taxonomy" id="2741544"/>
    <lineage>
        <taxon>Bacteria</taxon>
        <taxon>Pseudomonadati</taxon>
        <taxon>Pseudomonadota</taxon>
        <taxon>Gammaproteobacteria</taxon>
        <taxon>Orbales</taxon>
        <taxon>Orbaceae</taxon>
        <taxon>Frischella</taxon>
    </lineage>
</organism>
<proteinExistence type="predicted"/>
<protein>
    <submittedName>
        <fullName evidence="2">SMI1/KNR4 family protein</fullName>
    </submittedName>
</protein>
<evidence type="ECO:0000313" key="2">
    <source>
        <dbReference type="EMBL" id="MBC9130877.1"/>
    </source>
</evidence>
<dbReference type="EMBL" id="JABURY010000015">
    <property type="protein sequence ID" value="MBC9130877.1"/>
    <property type="molecule type" value="Genomic_DNA"/>
</dbReference>
<dbReference type="RefSeq" id="WP_187755324.1">
    <property type="nucleotide sequence ID" value="NZ_JABURY010000015.1"/>
</dbReference>
<dbReference type="Gene3D" id="3.40.1580.10">
    <property type="entry name" value="SMI1/KNR4-like"/>
    <property type="match status" value="1"/>
</dbReference>
<gene>
    <name evidence="2" type="ORF">FcAc13_06085</name>
</gene>
<dbReference type="SUPFAM" id="SSF160631">
    <property type="entry name" value="SMI1/KNR4-like"/>
    <property type="match status" value="1"/>
</dbReference>